<dbReference type="OMA" id="PEDCVVM"/>
<dbReference type="InterPro" id="IPR001304">
    <property type="entry name" value="C-type_lectin-like"/>
</dbReference>
<dbReference type="PANTHER" id="PTHR23124">
    <property type="entry name" value="C-TYPE LECTIN DOMAIN-CONTAINING PROTEIN-RELATED-RELATED"/>
    <property type="match status" value="1"/>
</dbReference>
<dbReference type="PANTHER" id="PTHR23124:SF132">
    <property type="entry name" value="C-TYPE LECTIN DOMAIN-CONTAINING PROTEIN"/>
    <property type="match status" value="1"/>
</dbReference>
<protein>
    <submittedName>
        <fullName evidence="3">C-type lectin domain-containing protein</fullName>
    </submittedName>
</protein>
<organism evidence="3 4">
    <name type="scientific">Caenorhabditis japonica</name>
    <dbReference type="NCBI Taxonomy" id="281687"/>
    <lineage>
        <taxon>Eukaryota</taxon>
        <taxon>Metazoa</taxon>
        <taxon>Ecdysozoa</taxon>
        <taxon>Nematoda</taxon>
        <taxon>Chromadorea</taxon>
        <taxon>Rhabditida</taxon>
        <taxon>Rhabditina</taxon>
        <taxon>Rhabditomorpha</taxon>
        <taxon>Rhabditoidea</taxon>
        <taxon>Rhabditidae</taxon>
        <taxon>Peloderinae</taxon>
        <taxon>Caenorhabditis</taxon>
    </lineage>
</organism>
<evidence type="ECO:0000259" key="2">
    <source>
        <dbReference type="PROSITE" id="PS50041"/>
    </source>
</evidence>
<accession>A0A8R1DG38</accession>
<proteinExistence type="predicted"/>
<dbReference type="SMART" id="SM00034">
    <property type="entry name" value="CLECT"/>
    <property type="match status" value="1"/>
</dbReference>
<sequence length="203" mass="23601">MNRLFAVLLFLVALSTVVNARRTKNSQVAPTCDLWERKCPPGWKPFIREPRIYICFRIFGIKATYLEAQEVCRKNYNSRVHGIANVEEHMWIKNKAKSLIPEESSVFWIGARRKSYCYNKQSKLEDIEECKDKKLQQFEWDDQLTTEQYLFTHWNDDVRAPNGKFSNDAPEDCAVMNVDKESGTIDDRDCSKPAEGFICGMSV</sequence>
<dbReference type="PROSITE" id="PS50041">
    <property type="entry name" value="C_TYPE_LECTIN_2"/>
    <property type="match status" value="1"/>
</dbReference>
<evidence type="ECO:0000313" key="4">
    <source>
        <dbReference type="Proteomes" id="UP000005237"/>
    </source>
</evidence>
<keyword evidence="4" id="KW-1185">Reference proteome</keyword>
<reference evidence="3" key="2">
    <citation type="submission" date="2022-06" db="UniProtKB">
        <authorList>
            <consortium name="EnsemblMetazoa"/>
        </authorList>
    </citation>
    <scope>IDENTIFICATION</scope>
    <source>
        <strain evidence="3">DF5081</strain>
    </source>
</reference>
<reference evidence="4" key="1">
    <citation type="submission" date="2010-08" db="EMBL/GenBank/DDBJ databases">
        <authorList>
            <consortium name="Caenorhabditis japonica Sequencing Consortium"/>
            <person name="Wilson R.K."/>
        </authorList>
    </citation>
    <scope>NUCLEOTIDE SEQUENCE [LARGE SCALE GENOMIC DNA]</scope>
    <source>
        <strain evidence="4">DF5081</strain>
    </source>
</reference>
<dbReference type="Pfam" id="PF00059">
    <property type="entry name" value="Lectin_C"/>
    <property type="match status" value="1"/>
</dbReference>
<evidence type="ECO:0000313" key="3">
    <source>
        <dbReference type="EnsemblMetazoa" id="CJA01126.1"/>
    </source>
</evidence>
<name>A0A8R1DG38_CAEJA</name>
<feature type="chain" id="PRO_5035731935" evidence="1">
    <location>
        <begin position="21"/>
        <end position="203"/>
    </location>
</feature>
<evidence type="ECO:0000256" key="1">
    <source>
        <dbReference type="SAM" id="SignalP"/>
    </source>
</evidence>
<dbReference type="CDD" id="cd00037">
    <property type="entry name" value="CLECT"/>
    <property type="match status" value="1"/>
</dbReference>
<dbReference type="SUPFAM" id="SSF56436">
    <property type="entry name" value="C-type lectin-like"/>
    <property type="match status" value="1"/>
</dbReference>
<dbReference type="InterPro" id="IPR016187">
    <property type="entry name" value="CTDL_fold"/>
</dbReference>
<dbReference type="InterPro" id="IPR016186">
    <property type="entry name" value="C-type_lectin-like/link_sf"/>
</dbReference>
<feature type="signal peptide" evidence="1">
    <location>
        <begin position="1"/>
        <end position="20"/>
    </location>
</feature>
<feature type="domain" description="C-type lectin" evidence="2">
    <location>
        <begin position="55"/>
        <end position="192"/>
    </location>
</feature>
<keyword evidence="1" id="KW-0732">Signal</keyword>
<dbReference type="AlphaFoldDB" id="A0A8R1DG38"/>
<dbReference type="Gene3D" id="3.10.100.10">
    <property type="entry name" value="Mannose-Binding Protein A, subunit A"/>
    <property type="match status" value="1"/>
</dbReference>
<dbReference type="EnsemblMetazoa" id="CJA01126.1">
    <property type="protein sequence ID" value="CJA01126.1"/>
    <property type="gene ID" value="WBGene00120331"/>
</dbReference>
<dbReference type="Proteomes" id="UP000005237">
    <property type="component" value="Unassembled WGS sequence"/>
</dbReference>